<sequence>PVGHGTGCTFSAALTAGLAQGISFFEAAQIAKKFVTLSLKAASLSPLGKGISPLDHLIHLDRLKARYQVLKDLEAAAEFFCSFPVRELIPEVQSNLGYALPLAQKQDEVAAFPGRIVACGERARPVGCPTFGASRHIANVILSALKFDPSVRAALNIRFDESFIKRAQNLGLSVAEFSRRQEPPEIKAREGSTLIWGISAVCSQLGFVPDLIFDRGEVGKEPMIRVLGKDPFEVTQKALKLLSGGPK</sequence>
<gene>
    <name evidence="3" type="ORF">ENJ96_06870</name>
</gene>
<feature type="non-terminal residue" evidence="3">
    <location>
        <position position="1"/>
    </location>
</feature>
<reference evidence="3" key="1">
    <citation type="journal article" date="2020" name="mSystems">
        <title>Genome- and Community-Level Interaction Insights into Carbon Utilization and Element Cycling Functions of Hydrothermarchaeota in Hydrothermal Sediment.</title>
        <authorList>
            <person name="Zhou Z."/>
            <person name="Liu Y."/>
            <person name="Xu W."/>
            <person name="Pan J."/>
            <person name="Luo Z.H."/>
            <person name="Li M."/>
        </authorList>
    </citation>
    <scope>NUCLEOTIDE SEQUENCE [LARGE SCALE GENOMIC DNA]</scope>
    <source>
        <strain evidence="3">HyVt-533</strain>
    </source>
</reference>
<dbReference type="PANTHER" id="PTHR40730:SF4">
    <property type="entry name" value="TRANSCRIPTIONAL REGULATOR"/>
    <property type="match status" value="1"/>
</dbReference>
<feature type="domain" description="Thiamine-phosphate synthase ThiN" evidence="2">
    <location>
        <begin position="73"/>
        <end position="239"/>
    </location>
</feature>
<dbReference type="Proteomes" id="UP000886101">
    <property type="component" value="Unassembled WGS sequence"/>
</dbReference>
<feature type="domain" description="Pyridoxamine kinase/Phosphomethylpyrimidine kinase" evidence="1">
    <location>
        <begin position="4"/>
        <end position="54"/>
    </location>
</feature>
<dbReference type="AlphaFoldDB" id="A0A7V5P0D4"/>
<dbReference type="SUPFAM" id="SSF53613">
    <property type="entry name" value="Ribokinase-like"/>
    <property type="match status" value="1"/>
</dbReference>
<keyword evidence="3" id="KW-0418">Kinase</keyword>
<name>A0A7V5P0D4_9BACT</name>
<dbReference type="Pfam" id="PF08543">
    <property type="entry name" value="Phos_pyr_kin"/>
    <property type="match status" value="1"/>
</dbReference>
<dbReference type="SUPFAM" id="SSF53639">
    <property type="entry name" value="AraD/HMP-PK domain-like"/>
    <property type="match status" value="1"/>
</dbReference>
<protein>
    <submittedName>
        <fullName evidence="3">Bifunctional hydroxymethylpyrimidine kinase/phosphomethylpyrimidine kinase</fullName>
    </submittedName>
</protein>
<dbReference type="Gene3D" id="3.40.225.10">
    <property type="entry name" value="Class II aldolase/adducin N-terminal domain"/>
    <property type="match status" value="1"/>
</dbReference>
<accession>A0A7V5P0D4</accession>
<dbReference type="Gene3D" id="3.40.1190.20">
    <property type="match status" value="1"/>
</dbReference>
<organism evidence="3">
    <name type="scientific">Thermodesulfatator atlanticus</name>
    <dbReference type="NCBI Taxonomy" id="501497"/>
    <lineage>
        <taxon>Bacteria</taxon>
        <taxon>Pseudomonadati</taxon>
        <taxon>Thermodesulfobacteriota</taxon>
        <taxon>Thermodesulfobacteria</taxon>
        <taxon>Thermodesulfobacteriales</taxon>
        <taxon>Thermodesulfatatoraceae</taxon>
        <taxon>Thermodesulfatator</taxon>
    </lineage>
</organism>
<evidence type="ECO:0000259" key="1">
    <source>
        <dbReference type="Pfam" id="PF08543"/>
    </source>
</evidence>
<dbReference type="Pfam" id="PF10120">
    <property type="entry name" value="ThiN"/>
    <property type="match status" value="1"/>
</dbReference>
<dbReference type="InterPro" id="IPR013749">
    <property type="entry name" value="PM/HMP-P_kinase-1"/>
</dbReference>
<dbReference type="EMBL" id="DROK01000198">
    <property type="protein sequence ID" value="HHI97558.1"/>
    <property type="molecule type" value="Genomic_DNA"/>
</dbReference>
<dbReference type="PANTHER" id="PTHR40730">
    <property type="entry name" value="TRANSCRIPTIONAL REGULATOR PROTEIN-LIKE PROTEIN"/>
    <property type="match status" value="1"/>
</dbReference>
<evidence type="ECO:0000259" key="2">
    <source>
        <dbReference type="Pfam" id="PF10120"/>
    </source>
</evidence>
<dbReference type="InterPro" id="IPR029056">
    <property type="entry name" value="Ribokinase-like"/>
</dbReference>
<dbReference type="GO" id="GO:0016301">
    <property type="term" value="F:kinase activity"/>
    <property type="evidence" value="ECO:0007669"/>
    <property type="project" value="UniProtKB-KW"/>
</dbReference>
<keyword evidence="3" id="KW-0808">Transferase</keyword>
<dbReference type="InterPro" id="IPR019293">
    <property type="entry name" value="ThiN"/>
</dbReference>
<dbReference type="InterPro" id="IPR036409">
    <property type="entry name" value="Aldolase_II/adducin_N_sf"/>
</dbReference>
<evidence type="ECO:0000313" key="3">
    <source>
        <dbReference type="EMBL" id="HHI97558.1"/>
    </source>
</evidence>
<proteinExistence type="predicted"/>
<comment type="caution">
    <text evidence="3">The sequence shown here is derived from an EMBL/GenBank/DDBJ whole genome shotgun (WGS) entry which is preliminary data.</text>
</comment>